<organism evidence="6 7">
    <name type="scientific">Candidatus Scatenecus faecavium</name>
    <dbReference type="NCBI Taxonomy" id="2840915"/>
    <lineage>
        <taxon>Bacteria</taxon>
        <taxon>Candidatus Scatenecus</taxon>
    </lineage>
</organism>
<dbReference type="PANTHER" id="PTHR42887:SF2">
    <property type="entry name" value="OS12G0638800 PROTEIN"/>
    <property type="match status" value="1"/>
</dbReference>
<dbReference type="InterPro" id="IPR055178">
    <property type="entry name" value="RsdA/BaiN/AoA(So)-like_dom"/>
</dbReference>
<feature type="domain" description="RsdA/BaiN/AoA(So)-like Rossmann fold-like" evidence="4">
    <location>
        <begin position="8"/>
        <end position="381"/>
    </location>
</feature>
<keyword evidence="3" id="KW-0274">FAD</keyword>
<dbReference type="PANTHER" id="PTHR42887">
    <property type="entry name" value="OS12G0638800 PROTEIN"/>
    <property type="match status" value="1"/>
</dbReference>
<protein>
    <submittedName>
        <fullName evidence="6">Aminoacetone oxidase family FAD-binding enzyme</fullName>
    </submittedName>
</protein>
<gene>
    <name evidence="6" type="ORF">IAD41_09625</name>
</gene>
<dbReference type="Proteomes" id="UP000824139">
    <property type="component" value="Unassembled WGS sequence"/>
</dbReference>
<dbReference type="SUPFAM" id="SSF51905">
    <property type="entry name" value="FAD/NAD(P)-binding domain"/>
    <property type="match status" value="1"/>
</dbReference>
<comment type="cofactor">
    <cofactor evidence="1">
        <name>FAD</name>
        <dbReference type="ChEBI" id="CHEBI:57692"/>
    </cofactor>
</comment>
<dbReference type="Pfam" id="PF03486">
    <property type="entry name" value="HI0933_like"/>
    <property type="match status" value="1"/>
</dbReference>
<accession>A0A9D1FXN5</accession>
<sequence>MAPALKSKIAIIGGGPAGCICAYFLKQKGILPVIFEKNSPLKSLLPTGGGRCNLAHAEFDMRGLAANYPRGEKFLYSVFSKFGTSETLEVFEKIGVKTYVQEDLRIFPESNSSAEVRRAMLDAISGVRINNECVSAIKICNGGFEVKTDQGAYFFEKVIVAIGGHSAFEILKGLGHTILPPVPALTGLKTFENFSELAGVSVKNVSAIFGKNSLRGDLLFTHEGVSGPLIYTISSIMAREKFPYKIILDCAGEIDLQTVLNENPHKSIKNILSDFVPKALAAYILVKLGLDEALKGSKINGKVRDEILKSLNSFEIEAIMTSKGGEVVTCGGVSLDEVNSKTMQSKLVKNLFFCGEVLDIDGFCGGFNLQNCWSTGFLAAHGVLKS</sequence>
<dbReference type="EMBL" id="DVJO01000211">
    <property type="protein sequence ID" value="HIS83848.1"/>
    <property type="molecule type" value="Genomic_DNA"/>
</dbReference>
<dbReference type="Gene3D" id="2.40.30.10">
    <property type="entry name" value="Translation factors"/>
    <property type="match status" value="1"/>
</dbReference>
<dbReference type="PRINTS" id="PR00419">
    <property type="entry name" value="ADXRDTASE"/>
</dbReference>
<feature type="domain" description="RsdA/BaiN/AoA(So)-like insert" evidence="5">
    <location>
        <begin position="183"/>
        <end position="317"/>
    </location>
</feature>
<keyword evidence="2" id="KW-0285">Flavoprotein</keyword>
<dbReference type="InterPro" id="IPR004792">
    <property type="entry name" value="BaiN-like"/>
</dbReference>
<evidence type="ECO:0000256" key="3">
    <source>
        <dbReference type="ARBA" id="ARBA00022827"/>
    </source>
</evidence>
<reference evidence="6" key="2">
    <citation type="journal article" date="2021" name="PeerJ">
        <title>Extensive microbial diversity within the chicken gut microbiome revealed by metagenomics and culture.</title>
        <authorList>
            <person name="Gilroy R."/>
            <person name="Ravi A."/>
            <person name="Getino M."/>
            <person name="Pursley I."/>
            <person name="Horton D.L."/>
            <person name="Alikhan N.F."/>
            <person name="Baker D."/>
            <person name="Gharbi K."/>
            <person name="Hall N."/>
            <person name="Watson M."/>
            <person name="Adriaenssens E.M."/>
            <person name="Foster-Nyarko E."/>
            <person name="Jarju S."/>
            <person name="Secka A."/>
            <person name="Antonio M."/>
            <person name="Oren A."/>
            <person name="Chaudhuri R.R."/>
            <person name="La Ragione R."/>
            <person name="Hildebrand F."/>
            <person name="Pallen M.J."/>
        </authorList>
    </citation>
    <scope>NUCLEOTIDE SEQUENCE</scope>
    <source>
        <strain evidence="6">CHK152-2994</strain>
    </source>
</reference>
<evidence type="ECO:0000313" key="6">
    <source>
        <dbReference type="EMBL" id="HIS83848.1"/>
    </source>
</evidence>
<dbReference type="Gene3D" id="1.10.8.260">
    <property type="entry name" value="HI0933 insert domain-like"/>
    <property type="match status" value="1"/>
</dbReference>
<name>A0A9D1FXN5_9BACT</name>
<dbReference type="InterPro" id="IPR023166">
    <property type="entry name" value="BaiN-like_dom_sf"/>
</dbReference>
<evidence type="ECO:0000256" key="2">
    <source>
        <dbReference type="ARBA" id="ARBA00022630"/>
    </source>
</evidence>
<proteinExistence type="predicted"/>
<dbReference type="AlphaFoldDB" id="A0A9D1FXN5"/>
<evidence type="ECO:0000259" key="4">
    <source>
        <dbReference type="Pfam" id="PF03486"/>
    </source>
</evidence>
<dbReference type="Pfam" id="PF22780">
    <property type="entry name" value="HI0933_like_1st"/>
    <property type="match status" value="1"/>
</dbReference>
<dbReference type="SUPFAM" id="SSF160996">
    <property type="entry name" value="HI0933 insert domain-like"/>
    <property type="match status" value="1"/>
</dbReference>
<evidence type="ECO:0000256" key="1">
    <source>
        <dbReference type="ARBA" id="ARBA00001974"/>
    </source>
</evidence>
<evidence type="ECO:0000259" key="5">
    <source>
        <dbReference type="Pfam" id="PF22780"/>
    </source>
</evidence>
<dbReference type="InterPro" id="IPR057661">
    <property type="entry name" value="RsdA/BaiN/AoA(So)_Rossmann"/>
</dbReference>
<evidence type="ECO:0000313" key="7">
    <source>
        <dbReference type="Proteomes" id="UP000824139"/>
    </source>
</evidence>
<dbReference type="Gene3D" id="3.50.50.60">
    <property type="entry name" value="FAD/NAD(P)-binding domain"/>
    <property type="match status" value="1"/>
</dbReference>
<comment type="caution">
    <text evidence="6">The sequence shown here is derived from an EMBL/GenBank/DDBJ whole genome shotgun (WGS) entry which is preliminary data.</text>
</comment>
<dbReference type="InterPro" id="IPR036188">
    <property type="entry name" value="FAD/NAD-bd_sf"/>
</dbReference>
<dbReference type="NCBIfam" id="TIGR00275">
    <property type="entry name" value="aminoacetone oxidase family FAD-binding enzyme"/>
    <property type="match status" value="1"/>
</dbReference>
<reference evidence="6" key="1">
    <citation type="submission" date="2020-10" db="EMBL/GenBank/DDBJ databases">
        <authorList>
            <person name="Gilroy R."/>
        </authorList>
    </citation>
    <scope>NUCLEOTIDE SEQUENCE</scope>
    <source>
        <strain evidence="6">CHK152-2994</strain>
    </source>
</reference>